<keyword evidence="4" id="KW-1185">Reference proteome</keyword>
<gene>
    <name evidence="3" type="ORF">Vbra_11882</name>
</gene>
<dbReference type="Proteomes" id="UP000041254">
    <property type="component" value="Unassembled WGS sequence"/>
</dbReference>
<feature type="region of interest" description="Disordered" evidence="1">
    <location>
        <begin position="197"/>
        <end position="216"/>
    </location>
</feature>
<dbReference type="VEuPathDB" id="CryptoDB:Vbra_11882"/>
<evidence type="ECO:0000313" key="3">
    <source>
        <dbReference type="EMBL" id="CEL95452.1"/>
    </source>
</evidence>
<protein>
    <submittedName>
        <fullName evidence="3">Uncharacterized protein</fullName>
    </submittedName>
</protein>
<dbReference type="OrthoDB" id="443257at2759"/>
<evidence type="ECO:0000256" key="1">
    <source>
        <dbReference type="SAM" id="MobiDB-lite"/>
    </source>
</evidence>
<dbReference type="EMBL" id="CDMY01000227">
    <property type="protein sequence ID" value="CEL95452.1"/>
    <property type="molecule type" value="Genomic_DNA"/>
</dbReference>
<keyword evidence="2" id="KW-0812">Transmembrane</keyword>
<keyword evidence="2" id="KW-1133">Transmembrane helix</keyword>
<dbReference type="OMA" id="HANILGE"/>
<proteinExistence type="predicted"/>
<sequence>MSFSSSYSFSSSSAWPWKSIAQYAGLAAAVGLVFYLTSERRPRRRTLKREELVNILLDLSKDMYVVFTDLAQVSQSIHRQLVSKGLDKQLDSEQLEGMLMMQGMQQKFKDTQLAVFDRHKVSEGDVETATKKHEDDPEVQKYVKGLKVMYSEAIKGDLPMFPGLQLPDTLTKDKYFEILEDINNEKLKRFRPILSEMRSDSSKATSPASREAGALPSSELTMKLKDASEAVEAEMIVKHAAVLGEKMMFAAANAAFSKDADFRKRRSDVDAAHQERIVNLMKTISAGGGGGGTGSSSSAAKG</sequence>
<feature type="region of interest" description="Disordered" evidence="1">
    <location>
        <begin position="283"/>
        <end position="302"/>
    </location>
</feature>
<name>A0A0G4EGS8_VITBC</name>
<reference evidence="3 4" key="1">
    <citation type="submission" date="2014-11" db="EMBL/GenBank/DDBJ databases">
        <authorList>
            <person name="Zhu J."/>
            <person name="Qi W."/>
            <person name="Song R."/>
        </authorList>
    </citation>
    <scope>NUCLEOTIDE SEQUENCE [LARGE SCALE GENOMIC DNA]</scope>
</reference>
<evidence type="ECO:0000256" key="2">
    <source>
        <dbReference type="SAM" id="Phobius"/>
    </source>
</evidence>
<keyword evidence="2" id="KW-0472">Membrane</keyword>
<dbReference type="PhylomeDB" id="A0A0G4EGS8"/>
<feature type="transmembrane region" description="Helical" evidence="2">
    <location>
        <begin position="20"/>
        <end position="38"/>
    </location>
</feature>
<dbReference type="AlphaFoldDB" id="A0A0G4EGS8"/>
<accession>A0A0G4EGS8</accession>
<evidence type="ECO:0000313" key="4">
    <source>
        <dbReference type="Proteomes" id="UP000041254"/>
    </source>
</evidence>
<dbReference type="InParanoid" id="A0A0G4EGS8"/>
<organism evidence="3 4">
    <name type="scientific">Vitrella brassicaformis (strain CCMP3155)</name>
    <dbReference type="NCBI Taxonomy" id="1169540"/>
    <lineage>
        <taxon>Eukaryota</taxon>
        <taxon>Sar</taxon>
        <taxon>Alveolata</taxon>
        <taxon>Colpodellida</taxon>
        <taxon>Vitrellaceae</taxon>
        <taxon>Vitrella</taxon>
    </lineage>
</organism>